<dbReference type="GO" id="GO:0004672">
    <property type="term" value="F:protein kinase activity"/>
    <property type="evidence" value="ECO:0007669"/>
    <property type="project" value="InterPro"/>
</dbReference>
<dbReference type="Proteomes" id="UP000011083">
    <property type="component" value="Unassembled WGS sequence"/>
</dbReference>
<dbReference type="Pfam" id="PF07714">
    <property type="entry name" value="PK_Tyr_Ser-Thr"/>
    <property type="match status" value="1"/>
</dbReference>
<evidence type="ECO:0000256" key="5">
    <source>
        <dbReference type="SAM" id="MobiDB-lite"/>
    </source>
</evidence>
<protein>
    <submittedName>
        <fullName evidence="8">Phosphate ABC transporter, phosphatebinding protein PstS, putative</fullName>
    </submittedName>
</protein>
<accession>L8HBW7</accession>
<dbReference type="Gene3D" id="2.10.25.10">
    <property type="entry name" value="Laminin"/>
    <property type="match status" value="1"/>
</dbReference>
<dbReference type="Pfam" id="PF12849">
    <property type="entry name" value="PBP_like_2"/>
    <property type="match status" value="2"/>
</dbReference>
<sequence length="1283" mass="137840">MAQPAPLLLHTDPYGTVTFAGRGSAQSAAAVASLASSYRFVTTAVRNNFAGSSDMDALTAVGNGSAAYAVIDDLQASVMPSGTVAVPLLGAALVLPYNLNSLGSASVSTLTQLVKLDMQTIGLIFAGNITHWNDSQILALNTNATYSYWAELAASSSAITVVVRADATPTTRAFTRALANSSTAFADVVGVSDLPAWPASFVQATGASGVMTAVLNTPGAIGFIDLPSWTATSGVPYASIRNQNKQNVLPTIANVQRLMADNAKSFKASASMVANLVDGNNAATWPLGWMNYLVTPTGNFSSCDVPAAVFEWYGWIEYNAQAVSAMSASNYATLHYSVLKRATDALGQVKCNKLRSIPTSVLSGSGATLPLITYQAWIQEYFTNVDPNVALSYTGTGSSTGISDIVNYNTDLGASDAALVASNYAGAGSDLQMLPAVAAAVVMVYNIPDIGQVPIMFTREVLPLIYMGAVTKWNDPLIASVNPSLTLPNASIVIVGRFDGSGTTSVFTQALSLFSPAFNQSVGNQQLVNWGPVNISGMAAVAKGFIPSDRYKGNGEVVSLISNTPYSLGYAVSADVLEAGLPFGTMKNKAGNNVTANPVTINAALNEFADAFTSKFAASVQDGASANAWPMATYSYLLIHTRTMTECGKATSLLDFIIWSQTNSKPIAIAEALGYTVTPIAVRRRFLLTLSDVTCNNQTVFSLVPCIQNGIICNDRGTCLDGKCTCQEGFSGDQCQNVAGAGSSDDTLAIALGVALPAAFLFLCCLVLLFVAFGVLYWRKGRKQELLLAAEWSDYSTEDMEMSDFSSTNSTRSGTGGGSSLARDLSFTDLEQLHLSYEPKSLSFGLGPSDKCPVDEEMRDVIVITNHGYSSRKFAFFVPAEDETLRCRLHPGAGIIKSGKSVTVSISCTLLMTTRIERKIKFEVEGMGKHLISIKLIGELSAKLDPNDIVTDPVPIGIGSFGSVYKADYRGQEVAAKILNSQMHAKQIEEFKREVNILNRLRCPYVLNFIGASHVEGKRCIVTELCKFGSVGDLVFSDKSFNYLLMLKVALDMSKAISFLHGNGVLHRDIKPENFLMVSSSIKSPVACKIADFGTSRSITTVRELLNHTAALGTPLYMAPEVLEHKPYSAKIDVYSFGIVLWVLYSRREPYTELKRQWDVPRYVIKGKRPAIPHHCPKCWAHNPDDRPDMADVVKLLENLFEDERGMKNVRQGDVDNARDRELAPDAEGNRERKGMRTWEGGKNLLMVGKGDSEGSDDDSGSDSGSSKRKTQRKSQRYHKGTN</sequence>
<keyword evidence="1" id="KW-0418">Kinase</keyword>
<evidence type="ECO:0000313" key="9">
    <source>
        <dbReference type="Proteomes" id="UP000011083"/>
    </source>
</evidence>
<dbReference type="PROSITE" id="PS50011">
    <property type="entry name" value="PROTEIN_KINASE_DOM"/>
    <property type="match status" value="1"/>
</dbReference>
<dbReference type="SUPFAM" id="SSF53850">
    <property type="entry name" value="Periplasmic binding protein-like II"/>
    <property type="match status" value="2"/>
</dbReference>
<evidence type="ECO:0000256" key="6">
    <source>
        <dbReference type="SAM" id="Phobius"/>
    </source>
</evidence>
<dbReference type="NCBIfam" id="TIGR00975">
    <property type="entry name" value="3a0107s03"/>
    <property type="match status" value="1"/>
</dbReference>
<keyword evidence="1" id="KW-0723">Serine/threonine-protein kinase</keyword>
<evidence type="ECO:0000256" key="2">
    <source>
        <dbReference type="ARBA" id="ARBA00022741"/>
    </source>
</evidence>
<feature type="domain" description="Protein kinase" evidence="7">
    <location>
        <begin position="950"/>
        <end position="1201"/>
    </location>
</feature>
<dbReference type="GO" id="GO:0042301">
    <property type="term" value="F:phosphate ion binding"/>
    <property type="evidence" value="ECO:0007669"/>
    <property type="project" value="InterPro"/>
</dbReference>
<evidence type="ECO:0000256" key="1">
    <source>
        <dbReference type="ARBA" id="ARBA00022527"/>
    </source>
</evidence>
<dbReference type="SUPFAM" id="SSF56112">
    <property type="entry name" value="Protein kinase-like (PK-like)"/>
    <property type="match status" value="1"/>
</dbReference>
<dbReference type="GO" id="GO:0005524">
    <property type="term" value="F:ATP binding"/>
    <property type="evidence" value="ECO:0007669"/>
    <property type="project" value="UniProtKB-UniRule"/>
</dbReference>
<reference evidence="8 9" key="1">
    <citation type="journal article" date="2013" name="Genome Biol.">
        <title>Genome of Acanthamoeba castellanii highlights extensive lateral gene transfer and early evolution of tyrosine kinase signaling.</title>
        <authorList>
            <person name="Clarke M."/>
            <person name="Lohan A.J."/>
            <person name="Liu B."/>
            <person name="Lagkouvardos I."/>
            <person name="Roy S."/>
            <person name="Zafar N."/>
            <person name="Bertelli C."/>
            <person name="Schilde C."/>
            <person name="Kianianmomeni A."/>
            <person name="Burglin T.R."/>
            <person name="Frech C."/>
            <person name="Turcotte B."/>
            <person name="Kopec K.O."/>
            <person name="Synnott J.M."/>
            <person name="Choo C."/>
            <person name="Paponov I."/>
            <person name="Finkler A."/>
            <person name="Soon Heng Tan C."/>
            <person name="Hutchins A.P."/>
            <person name="Weinmeier T."/>
            <person name="Rattei T."/>
            <person name="Chu J.S."/>
            <person name="Gimenez G."/>
            <person name="Irimia M."/>
            <person name="Rigden D.J."/>
            <person name="Fitzpatrick D.A."/>
            <person name="Lorenzo-Morales J."/>
            <person name="Bateman A."/>
            <person name="Chiu C.H."/>
            <person name="Tang P."/>
            <person name="Hegemann P."/>
            <person name="Fromm H."/>
            <person name="Raoult D."/>
            <person name="Greub G."/>
            <person name="Miranda-Saavedra D."/>
            <person name="Chen N."/>
            <person name="Nash P."/>
            <person name="Ginger M.L."/>
            <person name="Horn M."/>
            <person name="Schaap P."/>
            <person name="Caler L."/>
            <person name="Loftus B."/>
        </authorList>
    </citation>
    <scope>NUCLEOTIDE SEQUENCE [LARGE SCALE GENOMIC DNA]</scope>
    <source>
        <strain evidence="8 9">Neff</strain>
    </source>
</reference>
<keyword evidence="2 4" id="KW-0547">Nucleotide-binding</keyword>
<dbReference type="VEuPathDB" id="AmoebaDB:ACA1_360400"/>
<dbReference type="InterPro" id="IPR013783">
    <property type="entry name" value="Ig-like_fold"/>
</dbReference>
<feature type="region of interest" description="Disordered" evidence="5">
    <location>
        <begin position="1208"/>
        <end position="1283"/>
    </location>
</feature>
<dbReference type="InterPro" id="IPR000719">
    <property type="entry name" value="Prot_kinase_dom"/>
</dbReference>
<feature type="compositionally biased region" description="Basic and acidic residues" evidence="5">
    <location>
        <begin position="1208"/>
        <end position="1237"/>
    </location>
</feature>
<dbReference type="InterPro" id="IPR001245">
    <property type="entry name" value="Ser-Thr/Tyr_kinase_cat_dom"/>
</dbReference>
<keyword evidence="6" id="KW-1133">Transmembrane helix</keyword>
<organism evidence="8 9">
    <name type="scientific">Acanthamoeba castellanii (strain ATCC 30010 / Neff)</name>
    <dbReference type="NCBI Taxonomy" id="1257118"/>
    <lineage>
        <taxon>Eukaryota</taxon>
        <taxon>Amoebozoa</taxon>
        <taxon>Discosea</taxon>
        <taxon>Longamoebia</taxon>
        <taxon>Centramoebida</taxon>
        <taxon>Acanthamoebidae</taxon>
        <taxon>Acanthamoeba</taxon>
    </lineage>
</organism>
<dbReference type="InterPro" id="IPR011009">
    <property type="entry name" value="Kinase-like_dom_sf"/>
</dbReference>
<dbReference type="Gene3D" id="2.60.40.10">
    <property type="entry name" value="Immunoglobulins"/>
    <property type="match status" value="1"/>
</dbReference>
<name>L8HBW7_ACACF</name>
<proteinExistence type="predicted"/>
<dbReference type="PROSITE" id="PS00108">
    <property type="entry name" value="PROTEIN_KINASE_ST"/>
    <property type="match status" value="1"/>
</dbReference>
<dbReference type="RefSeq" id="XP_004352501.1">
    <property type="nucleotide sequence ID" value="XM_004352449.1"/>
</dbReference>
<dbReference type="KEGG" id="acan:ACA1_360400"/>
<keyword evidence="1" id="KW-0808">Transferase</keyword>
<keyword evidence="6" id="KW-0812">Transmembrane</keyword>
<dbReference type="Gene3D" id="3.40.190.10">
    <property type="entry name" value="Periplasmic binding protein-like II"/>
    <property type="match status" value="4"/>
</dbReference>
<dbReference type="PROSITE" id="PS01186">
    <property type="entry name" value="EGF_2"/>
    <property type="match status" value="1"/>
</dbReference>
<feature type="binding site" evidence="4">
    <location>
        <position position="977"/>
    </location>
    <ligand>
        <name>ATP</name>
        <dbReference type="ChEBI" id="CHEBI:30616"/>
    </ligand>
</feature>
<dbReference type="PANTHER" id="PTHR45756">
    <property type="entry name" value="PALMITOYLTRANSFERASE"/>
    <property type="match status" value="1"/>
</dbReference>
<feature type="compositionally biased region" description="Basic residues" evidence="5">
    <location>
        <begin position="1267"/>
        <end position="1283"/>
    </location>
</feature>
<evidence type="ECO:0000259" key="7">
    <source>
        <dbReference type="PROSITE" id="PS50011"/>
    </source>
</evidence>
<keyword evidence="6" id="KW-0472">Membrane</keyword>
<dbReference type="GO" id="GO:0035435">
    <property type="term" value="P:phosphate ion transmembrane transport"/>
    <property type="evidence" value="ECO:0007669"/>
    <property type="project" value="InterPro"/>
</dbReference>
<dbReference type="CDD" id="cd13999">
    <property type="entry name" value="STKc_MAP3K-like"/>
    <property type="match status" value="1"/>
</dbReference>
<dbReference type="CDD" id="cd13565">
    <property type="entry name" value="PBP2_PstS"/>
    <property type="match status" value="1"/>
</dbReference>
<gene>
    <name evidence="8" type="ORF">ACA1_360400</name>
</gene>
<dbReference type="InterPro" id="IPR024370">
    <property type="entry name" value="PBP_domain"/>
</dbReference>
<keyword evidence="3 4" id="KW-0067">ATP-binding</keyword>
<dbReference type="OrthoDB" id="30325at2759"/>
<dbReference type="EMBL" id="KB007867">
    <property type="protein sequence ID" value="ELR23024.1"/>
    <property type="molecule type" value="Genomic_DNA"/>
</dbReference>
<dbReference type="Pfam" id="PF23106">
    <property type="entry name" value="EGF_Teneurin"/>
    <property type="match status" value="1"/>
</dbReference>
<dbReference type="PROSITE" id="PS00107">
    <property type="entry name" value="PROTEIN_KINASE_ATP"/>
    <property type="match status" value="1"/>
</dbReference>
<dbReference type="InterPro" id="IPR008271">
    <property type="entry name" value="Ser/Thr_kinase_AS"/>
</dbReference>
<dbReference type="SMART" id="SM00220">
    <property type="entry name" value="S_TKc"/>
    <property type="match status" value="1"/>
</dbReference>
<dbReference type="InterPro" id="IPR005673">
    <property type="entry name" value="ABC_phos-bd_PstS"/>
</dbReference>
<dbReference type="InterPro" id="IPR017441">
    <property type="entry name" value="Protein_kinase_ATP_BS"/>
</dbReference>
<evidence type="ECO:0000256" key="4">
    <source>
        <dbReference type="PROSITE-ProRule" id="PRU10141"/>
    </source>
</evidence>
<keyword evidence="9" id="KW-1185">Reference proteome</keyword>
<dbReference type="Gene3D" id="1.10.510.10">
    <property type="entry name" value="Transferase(Phosphotransferase) domain 1"/>
    <property type="match status" value="1"/>
</dbReference>
<dbReference type="GO" id="GO:0043190">
    <property type="term" value="C:ATP-binding cassette (ABC) transporter complex"/>
    <property type="evidence" value="ECO:0007669"/>
    <property type="project" value="InterPro"/>
</dbReference>
<dbReference type="InterPro" id="IPR053215">
    <property type="entry name" value="TKL_Ser/Thr_kinase"/>
</dbReference>
<evidence type="ECO:0000313" key="8">
    <source>
        <dbReference type="EMBL" id="ELR23024.1"/>
    </source>
</evidence>
<dbReference type="PROSITE" id="PS00022">
    <property type="entry name" value="EGF_1"/>
    <property type="match status" value="1"/>
</dbReference>
<evidence type="ECO:0000256" key="3">
    <source>
        <dbReference type="ARBA" id="ARBA00022840"/>
    </source>
</evidence>
<dbReference type="PANTHER" id="PTHR45756:SF1">
    <property type="entry name" value="PROTEIN KINASE DOMAIN CONTAINING PROTEIN"/>
    <property type="match status" value="1"/>
</dbReference>
<dbReference type="STRING" id="1257118.L8HBW7"/>
<feature type="transmembrane region" description="Helical" evidence="6">
    <location>
        <begin position="748"/>
        <end position="778"/>
    </location>
</feature>
<dbReference type="GeneID" id="14923994"/>
<dbReference type="InterPro" id="IPR000742">
    <property type="entry name" value="EGF"/>
</dbReference>
<dbReference type="Gene3D" id="3.30.200.20">
    <property type="entry name" value="Phosphorylase Kinase, domain 1"/>
    <property type="match status" value="1"/>
</dbReference>